<dbReference type="Gene3D" id="3.40.50.2300">
    <property type="match status" value="1"/>
</dbReference>
<protein>
    <submittedName>
        <fullName evidence="5">HTH-type transcriptional regulator GntR</fullName>
    </submittedName>
</protein>
<evidence type="ECO:0000256" key="2">
    <source>
        <dbReference type="ARBA" id="ARBA00023125"/>
    </source>
</evidence>
<dbReference type="GO" id="GO:0000976">
    <property type="term" value="F:transcription cis-regulatory region binding"/>
    <property type="evidence" value="ECO:0007669"/>
    <property type="project" value="TreeGrafter"/>
</dbReference>
<sequence>MVEASPGFAGGVDAVVRLVQRDPALDAIFFAADVMAVGALFECQRRGWAVPGRIAIASFDDVDLLSHVVPTITSLRIPREEIGGRSAAMVVSRLNGTFSGPRIIDLKFDVMTRESTARARGDIAP</sequence>
<feature type="domain" description="Transcriptional regulator LacI/GalR-like sensor" evidence="4">
    <location>
        <begin position="19"/>
        <end position="116"/>
    </location>
</feature>
<organism evidence="5">
    <name type="scientific">mine drainage metagenome</name>
    <dbReference type="NCBI Taxonomy" id="410659"/>
    <lineage>
        <taxon>unclassified sequences</taxon>
        <taxon>metagenomes</taxon>
        <taxon>ecological metagenomes</taxon>
    </lineage>
</organism>
<evidence type="ECO:0000313" key="5">
    <source>
        <dbReference type="EMBL" id="OIQ67435.1"/>
    </source>
</evidence>
<accession>A0A1J5PQ71</accession>
<dbReference type="PANTHER" id="PTHR30146:SF33">
    <property type="entry name" value="TRANSCRIPTIONAL REGULATOR"/>
    <property type="match status" value="1"/>
</dbReference>
<dbReference type="GO" id="GO:0003700">
    <property type="term" value="F:DNA-binding transcription factor activity"/>
    <property type="evidence" value="ECO:0007669"/>
    <property type="project" value="TreeGrafter"/>
</dbReference>
<dbReference type="PANTHER" id="PTHR30146">
    <property type="entry name" value="LACI-RELATED TRANSCRIPTIONAL REPRESSOR"/>
    <property type="match status" value="1"/>
</dbReference>
<evidence type="ECO:0000256" key="1">
    <source>
        <dbReference type="ARBA" id="ARBA00023015"/>
    </source>
</evidence>
<reference evidence="5" key="1">
    <citation type="submission" date="2016-10" db="EMBL/GenBank/DDBJ databases">
        <title>Sequence of Gallionella enrichment culture.</title>
        <authorList>
            <person name="Poehlein A."/>
            <person name="Muehling M."/>
            <person name="Daniel R."/>
        </authorList>
    </citation>
    <scope>NUCLEOTIDE SEQUENCE</scope>
</reference>
<name>A0A1J5PQ71_9ZZZZ</name>
<evidence type="ECO:0000259" key="4">
    <source>
        <dbReference type="Pfam" id="PF13377"/>
    </source>
</evidence>
<dbReference type="SUPFAM" id="SSF53822">
    <property type="entry name" value="Periplasmic binding protein-like I"/>
    <property type="match status" value="1"/>
</dbReference>
<keyword evidence="2" id="KW-0238">DNA-binding</keyword>
<dbReference type="EMBL" id="MLJW01005928">
    <property type="protein sequence ID" value="OIQ67435.1"/>
    <property type="molecule type" value="Genomic_DNA"/>
</dbReference>
<comment type="caution">
    <text evidence="5">The sequence shown here is derived from an EMBL/GenBank/DDBJ whole genome shotgun (WGS) entry which is preliminary data.</text>
</comment>
<proteinExistence type="predicted"/>
<dbReference type="InterPro" id="IPR046335">
    <property type="entry name" value="LacI/GalR-like_sensor"/>
</dbReference>
<keyword evidence="3" id="KW-0804">Transcription</keyword>
<keyword evidence="1" id="KW-0805">Transcription regulation</keyword>
<gene>
    <name evidence="5" type="primary">gntR_2</name>
    <name evidence="5" type="ORF">GALL_509860</name>
</gene>
<dbReference type="InterPro" id="IPR028082">
    <property type="entry name" value="Peripla_BP_I"/>
</dbReference>
<dbReference type="AlphaFoldDB" id="A0A1J5PQ71"/>
<evidence type="ECO:0000256" key="3">
    <source>
        <dbReference type="ARBA" id="ARBA00023163"/>
    </source>
</evidence>
<dbReference type="Pfam" id="PF13377">
    <property type="entry name" value="Peripla_BP_3"/>
    <property type="match status" value="1"/>
</dbReference>